<dbReference type="InterPro" id="IPR033704">
    <property type="entry name" value="dUTPase_trimeric"/>
</dbReference>
<dbReference type="PANTHER" id="PTHR11241:SF0">
    <property type="entry name" value="DEOXYURIDINE 5'-TRIPHOSPHATE NUCLEOTIDOHYDROLASE"/>
    <property type="match status" value="1"/>
</dbReference>
<evidence type="ECO:0000256" key="4">
    <source>
        <dbReference type="ARBA" id="ARBA00023080"/>
    </source>
</evidence>
<evidence type="ECO:0000259" key="5">
    <source>
        <dbReference type="Pfam" id="PF00692"/>
    </source>
</evidence>
<organism evidence="6">
    <name type="scientific">Siphoviridae sp. ctiam3</name>
    <dbReference type="NCBI Taxonomy" id="2825624"/>
    <lineage>
        <taxon>Viruses</taxon>
        <taxon>Duplodnaviria</taxon>
        <taxon>Heunggongvirae</taxon>
        <taxon>Uroviricota</taxon>
        <taxon>Caudoviricetes</taxon>
    </lineage>
</organism>
<protein>
    <recommendedName>
        <fullName evidence="2">dUTP diphosphatase</fullName>
        <ecNumber evidence="2">3.6.1.23</ecNumber>
    </recommendedName>
</protein>
<dbReference type="SUPFAM" id="SSF51283">
    <property type="entry name" value="dUTPase-like"/>
    <property type="match status" value="1"/>
</dbReference>
<dbReference type="Pfam" id="PF00692">
    <property type="entry name" value="dUTPase"/>
    <property type="match status" value="1"/>
</dbReference>
<dbReference type="EC" id="3.6.1.23" evidence="2"/>
<dbReference type="InterPro" id="IPR036157">
    <property type="entry name" value="dUTPase-like_sf"/>
</dbReference>
<dbReference type="NCBIfam" id="NF001862">
    <property type="entry name" value="PRK00601.1"/>
    <property type="match status" value="1"/>
</dbReference>
<evidence type="ECO:0000256" key="2">
    <source>
        <dbReference type="ARBA" id="ARBA00012379"/>
    </source>
</evidence>
<reference evidence="6" key="1">
    <citation type="journal article" date="2021" name="Proc. Natl. Acad. Sci. U.S.A.">
        <title>A Catalog of Tens of Thousands of Viruses from Human Metagenomes Reveals Hidden Associations with Chronic Diseases.</title>
        <authorList>
            <person name="Tisza M.J."/>
            <person name="Buck C.B."/>
        </authorList>
    </citation>
    <scope>NUCLEOTIDE SEQUENCE</scope>
    <source>
        <strain evidence="6">Ctiam3</strain>
    </source>
</reference>
<dbReference type="GO" id="GO:0000287">
    <property type="term" value="F:magnesium ion binding"/>
    <property type="evidence" value="ECO:0007669"/>
    <property type="project" value="InterPro"/>
</dbReference>
<dbReference type="InterPro" id="IPR008181">
    <property type="entry name" value="dUTPase"/>
</dbReference>
<dbReference type="InterPro" id="IPR029054">
    <property type="entry name" value="dUTPase-like"/>
</dbReference>
<evidence type="ECO:0000256" key="3">
    <source>
        <dbReference type="ARBA" id="ARBA00022801"/>
    </source>
</evidence>
<dbReference type="CDD" id="cd07557">
    <property type="entry name" value="trimeric_dUTPase"/>
    <property type="match status" value="1"/>
</dbReference>
<dbReference type="GO" id="GO:0006226">
    <property type="term" value="P:dUMP biosynthetic process"/>
    <property type="evidence" value="ECO:0007669"/>
    <property type="project" value="InterPro"/>
</dbReference>
<keyword evidence="3" id="KW-0378">Hydrolase</keyword>
<evidence type="ECO:0000256" key="1">
    <source>
        <dbReference type="ARBA" id="ARBA00006581"/>
    </source>
</evidence>
<accession>A0A8S5P4J2</accession>
<dbReference type="EMBL" id="BK015338">
    <property type="protein sequence ID" value="DAE01982.1"/>
    <property type="molecule type" value="Genomic_DNA"/>
</dbReference>
<dbReference type="GO" id="GO:0004170">
    <property type="term" value="F:dUTP diphosphatase activity"/>
    <property type="evidence" value="ECO:0007669"/>
    <property type="project" value="UniProtKB-EC"/>
</dbReference>
<name>A0A8S5P4J2_9CAUD</name>
<dbReference type="Gene3D" id="2.70.40.10">
    <property type="match status" value="1"/>
</dbReference>
<sequence length="142" mass="15416">MNVKIQKTNQNGRLPTYATAGAGAFDFYSSEEVEIKGLEVMAIDLGVALEVPEGHVMLLFPRSSIGKNTPLRMANSVGVIDSDYRGTIHALYENIDICPTLIKRGDRIAQGIILPIPKIEFEEVTLLSGTKRGHGRFGSTGV</sequence>
<feature type="domain" description="dUTPase-like" evidence="5">
    <location>
        <begin position="12"/>
        <end position="141"/>
    </location>
</feature>
<proteinExistence type="inferred from homology"/>
<dbReference type="PANTHER" id="PTHR11241">
    <property type="entry name" value="DEOXYURIDINE 5'-TRIPHOSPHATE NUCLEOTIDOHYDROLASE"/>
    <property type="match status" value="1"/>
</dbReference>
<evidence type="ECO:0000313" key="6">
    <source>
        <dbReference type="EMBL" id="DAE01982.1"/>
    </source>
</evidence>
<dbReference type="GO" id="GO:0046081">
    <property type="term" value="P:dUTP catabolic process"/>
    <property type="evidence" value="ECO:0007669"/>
    <property type="project" value="InterPro"/>
</dbReference>
<comment type="similarity">
    <text evidence="1">Belongs to the dUTPase family.</text>
</comment>
<keyword evidence="4" id="KW-0546">Nucleotide metabolism</keyword>
<dbReference type="NCBIfam" id="TIGR00576">
    <property type="entry name" value="dut"/>
    <property type="match status" value="1"/>
</dbReference>